<feature type="domain" description="NADH:flavin oxidoreductase/NADH oxidase N-terminal" evidence="1">
    <location>
        <begin position="118"/>
        <end position="216"/>
    </location>
</feature>
<name>A0A1L9WZE4_ASPA1</name>
<gene>
    <name evidence="2" type="ORF">ASPACDRAFT_1855006</name>
</gene>
<dbReference type="Pfam" id="PF00724">
    <property type="entry name" value="Oxidored_FMN"/>
    <property type="match status" value="2"/>
</dbReference>
<dbReference type="InterPro" id="IPR013785">
    <property type="entry name" value="Aldolase_TIM"/>
</dbReference>
<dbReference type="GO" id="GO:0010181">
    <property type="term" value="F:FMN binding"/>
    <property type="evidence" value="ECO:0007669"/>
    <property type="project" value="InterPro"/>
</dbReference>
<dbReference type="OrthoDB" id="276546at2759"/>
<dbReference type="GeneID" id="30971233"/>
<evidence type="ECO:0000313" key="2">
    <source>
        <dbReference type="EMBL" id="OJK01637.1"/>
    </source>
</evidence>
<dbReference type="PANTHER" id="PTHR22893">
    <property type="entry name" value="NADH OXIDOREDUCTASE-RELATED"/>
    <property type="match status" value="1"/>
</dbReference>
<dbReference type="RefSeq" id="XP_020057976.1">
    <property type="nucleotide sequence ID" value="XM_020197419.1"/>
</dbReference>
<accession>A0A1L9WZE4</accession>
<keyword evidence="3" id="KW-1185">Reference proteome</keyword>
<dbReference type="VEuPathDB" id="FungiDB:ASPACDRAFT_1855006"/>
<dbReference type="PANTHER" id="PTHR22893:SF91">
    <property type="entry name" value="NADPH DEHYDROGENASE 2-RELATED"/>
    <property type="match status" value="1"/>
</dbReference>
<evidence type="ECO:0000259" key="1">
    <source>
        <dbReference type="Pfam" id="PF00724"/>
    </source>
</evidence>
<dbReference type="Gene3D" id="3.20.20.70">
    <property type="entry name" value="Aldolase class I"/>
    <property type="match status" value="1"/>
</dbReference>
<dbReference type="STRING" id="690307.A0A1L9WZE4"/>
<dbReference type="AlphaFoldDB" id="A0A1L9WZE4"/>
<dbReference type="InterPro" id="IPR001155">
    <property type="entry name" value="OxRdtase_FMN_N"/>
</dbReference>
<dbReference type="OMA" id="ENYNDWP"/>
<dbReference type="EMBL" id="KV878974">
    <property type="protein sequence ID" value="OJK01637.1"/>
    <property type="molecule type" value="Genomic_DNA"/>
</dbReference>
<dbReference type="InterPro" id="IPR045247">
    <property type="entry name" value="Oye-like"/>
</dbReference>
<reference evidence="3" key="1">
    <citation type="journal article" date="2017" name="Genome Biol.">
        <title>Comparative genomics reveals high biological diversity and specific adaptations in the industrially and medically important fungal genus Aspergillus.</title>
        <authorList>
            <person name="de Vries R.P."/>
            <person name="Riley R."/>
            <person name="Wiebenga A."/>
            <person name="Aguilar-Osorio G."/>
            <person name="Amillis S."/>
            <person name="Uchima C.A."/>
            <person name="Anderluh G."/>
            <person name="Asadollahi M."/>
            <person name="Askin M."/>
            <person name="Barry K."/>
            <person name="Battaglia E."/>
            <person name="Bayram O."/>
            <person name="Benocci T."/>
            <person name="Braus-Stromeyer S.A."/>
            <person name="Caldana C."/>
            <person name="Canovas D."/>
            <person name="Cerqueira G.C."/>
            <person name="Chen F."/>
            <person name="Chen W."/>
            <person name="Choi C."/>
            <person name="Clum A."/>
            <person name="Dos Santos R.A."/>
            <person name="Damasio A.R."/>
            <person name="Diallinas G."/>
            <person name="Emri T."/>
            <person name="Fekete E."/>
            <person name="Flipphi M."/>
            <person name="Freyberg S."/>
            <person name="Gallo A."/>
            <person name="Gournas C."/>
            <person name="Habgood R."/>
            <person name="Hainaut M."/>
            <person name="Harispe M.L."/>
            <person name="Henrissat B."/>
            <person name="Hilden K.S."/>
            <person name="Hope R."/>
            <person name="Hossain A."/>
            <person name="Karabika E."/>
            <person name="Karaffa L."/>
            <person name="Karanyi Z."/>
            <person name="Krasevec N."/>
            <person name="Kuo A."/>
            <person name="Kusch H."/>
            <person name="LaButti K."/>
            <person name="Lagendijk E.L."/>
            <person name="Lapidus A."/>
            <person name="Levasseur A."/>
            <person name="Lindquist E."/>
            <person name="Lipzen A."/>
            <person name="Logrieco A.F."/>
            <person name="MacCabe A."/>
            <person name="Maekelae M.R."/>
            <person name="Malavazi I."/>
            <person name="Melin P."/>
            <person name="Meyer V."/>
            <person name="Mielnichuk N."/>
            <person name="Miskei M."/>
            <person name="Molnar A.P."/>
            <person name="Mule G."/>
            <person name="Ngan C.Y."/>
            <person name="Orejas M."/>
            <person name="Orosz E."/>
            <person name="Ouedraogo J.P."/>
            <person name="Overkamp K.M."/>
            <person name="Park H.-S."/>
            <person name="Perrone G."/>
            <person name="Piumi F."/>
            <person name="Punt P.J."/>
            <person name="Ram A.F."/>
            <person name="Ramon A."/>
            <person name="Rauscher S."/>
            <person name="Record E."/>
            <person name="Riano-Pachon D.M."/>
            <person name="Robert V."/>
            <person name="Roehrig J."/>
            <person name="Ruller R."/>
            <person name="Salamov A."/>
            <person name="Salih N.S."/>
            <person name="Samson R.A."/>
            <person name="Sandor E."/>
            <person name="Sanguinetti M."/>
            <person name="Schuetze T."/>
            <person name="Sepcic K."/>
            <person name="Shelest E."/>
            <person name="Sherlock G."/>
            <person name="Sophianopoulou V."/>
            <person name="Squina F.M."/>
            <person name="Sun H."/>
            <person name="Susca A."/>
            <person name="Todd R.B."/>
            <person name="Tsang A."/>
            <person name="Unkles S.E."/>
            <person name="van de Wiele N."/>
            <person name="van Rossen-Uffink D."/>
            <person name="Oliveira J.V."/>
            <person name="Vesth T.C."/>
            <person name="Visser J."/>
            <person name="Yu J.-H."/>
            <person name="Zhou M."/>
            <person name="Andersen M.R."/>
            <person name="Archer D.B."/>
            <person name="Baker S.E."/>
            <person name="Benoit I."/>
            <person name="Brakhage A.A."/>
            <person name="Braus G.H."/>
            <person name="Fischer R."/>
            <person name="Frisvad J.C."/>
            <person name="Goldman G.H."/>
            <person name="Houbraken J."/>
            <person name="Oakley B."/>
            <person name="Pocsi I."/>
            <person name="Scazzocchio C."/>
            <person name="Seiboth B."/>
            <person name="vanKuyk P.A."/>
            <person name="Wortman J."/>
            <person name="Dyer P.S."/>
            <person name="Grigoriev I.V."/>
        </authorList>
    </citation>
    <scope>NUCLEOTIDE SEQUENCE [LARGE SCALE GENOMIC DNA]</scope>
    <source>
        <strain evidence="3">ATCC 16872 / CBS 172.66 / WB 5094</strain>
    </source>
</reference>
<organism evidence="2 3">
    <name type="scientific">Aspergillus aculeatus (strain ATCC 16872 / CBS 172.66 / WB 5094)</name>
    <dbReference type="NCBI Taxonomy" id="690307"/>
    <lineage>
        <taxon>Eukaryota</taxon>
        <taxon>Fungi</taxon>
        <taxon>Dikarya</taxon>
        <taxon>Ascomycota</taxon>
        <taxon>Pezizomycotina</taxon>
        <taxon>Eurotiomycetes</taxon>
        <taxon>Eurotiomycetidae</taxon>
        <taxon>Eurotiales</taxon>
        <taxon>Aspergillaceae</taxon>
        <taxon>Aspergillus</taxon>
        <taxon>Aspergillus subgen. Circumdati</taxon>
    </lineage>
</organism>
<proteinExistence type="predicted"/>
<dbReference type="SUPFAM" id="SSF51395">
    <property type="entry name" value="FMN-linked oxidoreductases"/>
    <property type="match status" value="1"/>
</dbReference>
<evidence type="ECO:0000313" key="3">
    <source>
        <dbReference type="Proteomes" id="UP000184546"/>
    </source>
</evidence>
<dbReference type="Proteomes" id="UP000184546">
    <property type="component" value="Unassembled WGS sequence"/>
</dbReference>
<feature type="domain" description="NADH:flavin oxidoreductase/NADH oxidase N-terminal" evidence="1">
    <location>
        <begin position="4"/>
        <end position="98"/>
    </location>
</feature>
<sequence length="357" mass="39767">MSSLLEPIIVGGKLPLRNRVVMGSMTRNRCLDRMPGAAQVKHYADRARDGVGLIVNEGTFVDWTGCDWQWTPVMIEMEHADAWRKVTDAVHEAGGKIFSKPGTQGHTDNVEEIKNPRDVIDTYRHSVLLAKHAGFDGVELLAQGGYLCHQFLNTRSNKRTDSYGGSVENRCRFILELVDTISEIFGGPELLCVKINPTDTYNDSATTFEEMKETYTFLIKELVACRVGIINIGRRGADPNAGTGDFFGHVGRPEEFPLPLGYDPVLDFGPLVKYPGSPSLLMANHEYTPEEADRLVKEGKLDLINFARPFIYNPDVISRIKNGVTFAQNDRGKTVHYGPYRDPTRTTMTGLLLLSST</sequence>
<protein>
    <recommendedName>
        <fullName evidence="1">NADH:flavin oxidoreductase/NADH oxidase N-terminal domain-containing protein</fullName>
    </recommendedName>
</protein>
<dbReference type="GO" id="GO:0016491">
    <property type="term" value="F:oxidoreductase activity"/>
    <property type="evidence" value="ECO:0007669"/>
    <property type="project" value="InterPro"/>
</dbReference>